<dbReference type="InterPro" id="IPR011059">
    <property type="entry name" value="Metal-dep_hydrolase_composite"/>
</dbReference>
<keyword evidence="4" id="KW-1185">Reference proteome</keyword>
<dbReference type="PANTHER" id="PTHR32027">
    <property type="entry name" value="CYTOSINE DEAMINASE"/>
    <property type="match status" value="1"/>
</dbReference>
<proteinExistence type="predicted"/>
<feature type="region of interest" description="Disordered" evidence="1">
    <location>
        <begin position="32"/>
        <end position="81"/>
    </location>
</feature>
<dbReference type="Gene3D" id="3.20.20.140">
    <property type="entry name" value="Metal-dependent hydrolases"/>
    <property type="match status" value="1"/>
</dbReference>
<reference evidence="3 4" key="1">
    <citation type="submission" date="2023-06" db="EMBL/GenBank/DDBJ databases">
        <title>Draft genome sequence of Gleimia hominis type strain CCUG 57540T.</title>
        <authorList>
            <person name="Salva-Serra F."/>
            <person name="Cardew S."/>
            <person name="Jensie Markopoulos S."/>
            <person name="Ohlen M."/>
            <person name="Inganas E."/>
            <person name="Svensson-Stadler L."/>
            <person name="Moore E.R.B."/>
        </authorList>
    </citation>
    <scope>NUCLEOTIDE SEQUENCE [LARGE SCALE GENOMIC DNA]</scope>
    <source>
        <strain evidence="3 4">CCUG 57540</strain>
    </source>
</reference>
<dbReference type="NCBIfam" id="NF006685">
    <property type="entry name" value="PRK09230.1"/>
    <property type="match status" value="1"/>
</dbReference>
<evidence type="ECO:0000313" key="4">
    <source>
        <dbReference type="Proteomes" id="UP001247542"/>
    </source>
</evidence>
<dbReference type="InterPro" id="IPR032466">
    <property type="entry name" value="Metal_Hydrolase"/>
</dbReference>
<sequence length="461" mass="50443">MSTLLKNVRIENDAHLSNILVRDGKIARITAADDSPASSAANAPQDGTATKNSPSGNTTVESPSGNASVESPSGNASVDEGATVAEGVEVRDCGGRLVLPPIVESHVHLDATMTEGDPHPNESGTLFEGIEIWSKRKQRLTAEDVKERALRAIRQQVRFGVQFVRSHVDVTDPNLTALRALLELREQLRDQVTLQLVAFPQEGIDSFPNGRALMREAAQMGVDAIGAIPHFEFTREYSVSSLNFAFELAQEFGLLMDVHCDEIDDEASRGLETLATRAYEAGVGARVTASHTTAMHSYNNAYFVKLLRLLQLSGINFVSNPMVNTHLQGRLDTYPKRRGVTRVPELTEAGLNVSFGQDDIVDPWNPLGTGSLRDVTLFGLYVTQMMGAAQIDGSYRFITHNGARTLNLEGYGIAEGNDANFIVLGARSWREALAFHAPVVASYRRGRLLFESTEPDRQWHM</sequence>
<organism evidence="3 4">
    <name type="scientific">Gleimia hominis</name>
    <dbReference type="NCBI Taxonomy" id="595468"/>
    <lineage>
        <taxon>Bacteria</taxon>
        <taxon>Bacillati</taxon>
        <taxon>Actinomycetota</taxon>
        <taxon>Actinomycetes</taxon>
        <taxon>Actinomycetales</taxon>
        <taxon>Actinomycetaceae</taxon>
        <taxon>Gleimia</taxon>
    </lineage>
</organism>
<dbReference type="InterPro" id="IPR052349">
    <property type="entry name" value="Metallo-hydrolase_Enzymes"/>
</dbReference>
<comment type="caution">
    <text evidence="3">The sequence shown here is derived from an EMBL/GenBank/DDBJ whole genome shotgun (WGS) entry which is preliminary data.</text>
</comment>
<dbReference type="InterPro" id="IPR013108">
    <property type="entry name" value="Amidohydro_3"/>
</dbReference>
<accession>A0ABU3ICD0</accession>
<dbReference type="SUPFAM" id="SSF51556">
    <property type="entry name" value="Metallo-dependent hydrolases"/>
    <property type="match status" value="1"/>
</dbReference>
<dbReference type="PANTHER" id="PTHR32027:SF0">
    <property type="entry name" value="CYTOSINE DEAMINASE"/>
    <property type="match status" value="1"/>
</dbReference>
<dbReference type="EMBL" id="JASXSX010000004">
    <property type="protein sequence ID" value="MDT3768032.1"/>
    <property type="molecule type" value="Genomic_DNA"/>
</dbReference>
<dbReference type="Gene3D" id="2.30.40.10">
    <property type="entry name" value="Urease, subunit C, domain 1"/>
    <property type="match status" value="1"/>
</dbReference>
<feature type="compositionally biased region" description="Polar residues" evidence="1">
    <location>
        <begin position="45"/>
        <end position="76"/>
    </location>
</feature>
<dbReference type="CDD" id="cd01293">
    <property type="entry name" value="Bact_CD"/>
    <property type="match status" value="1"/>
</dbReference>
<gene>
    <name evidence="3" type="primary">codA</name>
    <name evidence="3" type="ORF">QS713_08180</name>
</gene>
<name>A0ABU3ICD0_9ACTO</name>
<feature type="compositionally biased region" description="Low complexity" evidence="1">
    <location>
        <begin position="32"/>
        <end position="44"/>
    </location>
</feature>
<dbReference type="Pfam" id="PF07969">
    <property type="entry name" value="Amidohydro_3"/>
    <property type="match status" value="1"/>
</dbReference>
<dbReference type="SUPFAM" id="SSF51338">
    <property type="entry name" value="Composite domain of metallo-dependent hydrolases"/>
    <property type="match status" value="1"/>
</dbReference>
<evidence type="ECO:0000259" key="2">
    <source>
        <dbReference type="Pfam" id="PF07969"/>
    </source>
</evidence>
<evidence type="ECO:0000256" key="1">
    <source>
        <dbReference type="SAM" id="MobiDB-lite"/>
    </source>
</evidence>
<evidence type="ECO:0000313" key="3">
    <source>
        <dbReference type="EMBL" id="MDT3768032.1"/>
    </source>
</evidence>
<feature type="domain" description="Amidohydrolase 3" evidence="2">
    <location>
        <begin position="89"/>
        <end position="449"/>
    </location>
</feature>
<dbReference type="RefSeq" id="WP_313274344.1">
    <property type="nucleotide sequence ID" value="NZ_JASXSX010000004.1"/>
</dbReference>
<protein>
    <submittedName>
        <fullName evidence="3">Cytosine deaminase</fullName>
    </submittedName>
</protein>
<dbReference type="Proteomes" id="UP001247542">
    <property type="component" value="Unassembled WGS sequence"/>
</dbReference>